<gene>
    <name evidence="2" type="ORF">ACH4F9_43575</name>
</gene>
<feature type="transmembrane region" description="Helical" evidence="1">
    <location>
        <begin position="43"/>
        <end position="62"/>
    </location>
</feature>
<proteinExistence type="predicted"/>
<feature type="transmembrane region" description="Helical" evidence="1">
    <location>
        <begin position="349"/>
        <end position="368"/>
    </location>
</feature>
<feature type="transmembrane region" description="Helical" evidence="1">
    <location>
        <begin position="129"/>
        <end position="146"/>
    </location>
</feature>
<keyword evidence="3" id="KW-1185">Reference proteome</keyword>
<feature type="transmembrane region" description="Helical" evidence="1">
    <location>
        <begin position="181"/>
        <end position="201"/>
    </location>
</feature>
<dbReference type="RefSeq" id="WP_397718980.1">
    <property type="nucleotide sequence ID" value="NZ_JBIRGN010000016.1"/>
</dbReference>
<feature type="transmembrane region" description="Helical" evidence="1">
    <location>
        <begin position="374"/>
        <end position="395"/>
    </location>
</feature>
<dbReference type="EMBL" id="JBIRGQ010000016">
    <property type="protein sequence ID" value="MFH8551877.1"/>
    <property type="molecule type" value="Genomic_DNA"/>
</dbReference>
<name>A0ABW7R3M7_9ACTN</name>
<keyword evidence="1" id="KW-1133">Transmembrane helix</keyword>
<sequence length="513" mass="53701">MSVAGISGVIENPVPLPREAVPAEVAAWNSADAGRWLKARPAVWAHPLPAVAALVCALVVATDAPRLQSYLCGTSDSCEPRWWVTAHLGIAGVLVFRWLWRLPLLAAAALPLVALGIAVQSQIPVMSRVAVVVAAGYALAGCLHRLRVARGQRAHALAAAGRVRMALPGDVDTSGRGGSNLGCGVPVFGFALVALALSAVSSDWLMGADEWQYVAVLTLVVGLNWGGSGLAGWHGLAALRRAPSPVLRVLLRAGGGSDDRRTDVFAADDAAGGTPVFSCRTTLPTDGTLREALLYGAPCAGGELVLVTGGASGHTLKPVRPQYRAEPAAETREAGAAPLRWRAGAGVRAMVLGYLAVLPLLAIGLRLYEAESRYVHGLALLVAVSIMPLVTLLNWEVVADRDGLRVTGTFSAHQVPWDRFRGVSIETHGFRVRYATDRVADVYGVLPARWLAELLPRRPRARAAVDAIRALAADPALRPAGTAARVSAPRARAAGTAAAVYCLALIVVLLLPA</sequence>
<protein>
    <recommendedName>
        <fullName evidence="4">PH domain-containing protein</fullName>
    </recommendedName>
</protein>
<keyword evidence="1" id="KW-0472">Membrane</keyword>
<dbReference type="Proteomes" id="UP001610818">
    <property type="component" value="Unassembled WGS sequence"/>
</dbReference>
<evidence type="ECO:0000313" key="3">
    <source>
        <dbReference type="Proteomes" id="UP001610818"/>
    </source>
</evidence>
<feature type="transmembrane region" description="Helical" evidence="1">
    <location>
        <begin position="493"/>
        <end position="511"/>
    </location>
</feature>
<reference evidence="2 3" key="1">
    <citation type="submission" date="2024-10" db="EMBL/GenBank/DDBJ databases">
        <title>The Natural Products Discovery Center: Release of the First 8490 Sequenced Strains for Exploring Actinobacteria Biosynthetic Diversity.</title>
        <authorList>
            <person name="Kalkreuter E."/>
            <person name="Kautsar S.A."/>
            <person name="Yang D."/>
            <person name="Bader C.D."/>
            <person name="Teijaro C.N."/>
            <person name="Fluegel L."/>
            <person name="Davis C.M."/>
            <person name="Simpson J.R."/>
            <person name="Lauterbach L."/>
            <person name="Steele A.D."/>
            <person name="Gui C."/>
            <person name="Meng S."/>
            <person name="Li G."/>
            <person name="Viehrig K."/>
            <person name="Ye F."/>
            <person name="Su P."/>
            <person name="Kiefer A.F."/>
            <person name="Nichols A."/>
            <person name="Cepeda A.J."/>
            <person name="Yan W."/>
            <person name="Fan B."/>
            <person name="Jiang Y."/>
            <person name="Adhikari A."/>
            <person name="Zheng C.-J."/>
            <person name="Schuster L."/>
            <person name="Cowan T.M."/>
            <person name="Smanski M.J."/>
            <person name="Chevrette M.G."/>
            <person name="De Carvalho L.P.S."/>
            <person name="Shen B."/>
        </authorList>
    </citation>
    <scope>NUCLEOTIDE SEQUENCE [LARGE SCALE GENOMIC DNA]</scope>
    <source>
        <strain evidence="2 3">NPDC017990</strain>
    </source>
</reference>
<evidence type="ECO:0000313" key="2">
    <source>
        <dbReference type="EMBL" id="MFH8551877.1"/>
    </source>
</evidence>
<feature type="transmembrane region" description="Helical" evidence="1">
    <location>
        <begin position="104"/>
        <end position="123"/>
    </location>
</feature>
<accession>A0ABW7R3M7</accession>
<evidence type="ECO:0000256" key="1">
    <source>
        <dbReference type="SAM" id="Phobius"/>
    </source>
</evidence>
<organism evidence="2 3">
    <name type="scientific">Streptomyces longisporoflavus</name>
    <dbReference type="NCBI Taxonomy" id="28044"/>
    <lineage>
        <taxon>Bacteria</taxon>
        <taxon>Bacillati</taxon>
        <taxon>Actinomycetota</taxon>
        <taxon>Actinomycetes</taxon>
        <taxon>Kitasatosporales</taxon>
        <taxon>Streptomycetaceae</taxon>
        <taxon>Streptomyces</taxon>
    </lineage>
</organism>
<comment type="caution">
    <text evidence="2">The sequence shown here is derived from an EMBL/GenBank/DDBJ whole genome shotgun (WGS) entry which is preliminary data.</text>
</comment>
<feature type="transmembrane region" description="Helical" evidence="1">
    <location>
        <begin position="213"/>
        <end position="233"/>
    </location>
</feature>
<keyword evidence="1" id="KW-0812">Transmembrane</keyword>
<evidence type="ECO:0008006" key="4">
    <source>
        <dbReference type="Google" id="ProtNLM"/>
    </source>
</evidence>